<dbReference type="EMBL" id="CAVNYO010000421">
    <property type="protein sequence ID" value="CAK5278381.1"/>
    <property type="molecule type" value="Genomic_DNA"/>
</dbReference>
<feature type="chain" id="PRO_5041945127" evidence="1">
    <location>
        <begin position="18"/>
        <end position="256"/>
    </location>
</feature>
<dbReference type="AlphaFoldDB" id="A0AAD2K4L2"/>
<gene>
    <name evidence="2" type="ORF">MYCIT1_LOCUS27704</name>
</gene>
<name>A0AAD2K4L2_9AGAR</name>
<feature type="signal peptide" evidence="1">
    <location>
        <begin position="1"/>
        <end position="17"/>
    </location>
</feature>
<keyword evidence="1" id="KW-0732">Signal</keyword>
<protein>
    <submittedName>
        <fullName evidence="2">Uncharacterized protein</fullName>
    </submittedName>
</protein>
<evidence type="ECO:0000313" key="3">
    <source>
        <dbReference type="Proteomes" id="UP001295794"/>
    </source>
</evidence>
<evidence type="ECO:0000256" key="1">
    <source>
        <dbReference type="SAM" id="SignalP"/>
    </source>
</evidence>
<organism evidence="2 3">
    <name type="scientific">Mycena citricolor</name>
    <dbReference type="NCBI Taxonomy" id="2018698"/>
    <lineage>
        <taxon>Eukaryota</taxon>
        <taxon>Fungi</taxon>
        <taxon>Dikarya</taxon>
        <taxon>Basidiomycota</taxon>
        <taxon>Agaricomycotina</taxon>
        <taxon>Agaricomycetes</taxon>
        <taxon>Agaricomycetidae</taxon>
        <taxon>Agaricales</taxon>
        <taxon>Marasmiineae</taxon>
        <taxon>Mycenaceae</taxon>
        <taxon>Mycena</taxon>
    </lineage>
</organism>
<reference evidence="2" key="1">
    <citation type="submission" date="2023-11" db="EMBL/GenBank/DDBJ databases">
        <authorList>
            <person name="De Vega J J."/>
            <person name="De Vega J J."/>
        </authorList>
    </citation>
    <scope>NUCLEOTIDE SEQUENCE</scope>
</reference>
<dbReference type="Proteomes" id="UP001295794">
    <property type="component" value="Unassembled WGS sequence"/>
</dbReference>
<proteinExistence type="predicted"/>
<accession>A0AAD2K4L2</accession>
<sequence length="256" mass="27906">SVLRAIWAVCAFSIVFGSPLECPIGETVVNSALLGSKFLGSAEVQMLVPVVSALIRLNTIEFWAAQPNGEARQQALTRLAIKTIRSGDGRSVTTALFLTSGRSTFEEEKRWAYAQYLVNLSESPASFQREVTNSLFHRSPVPFLAGNYDPVMVEALELMIGSESGETADNHVFAARQVICAIARTLIDPPPTADGTVHMLPSGLAPFLVRHPSLAMYTPGSVWESGLGEKYTRYLCNCMLFNLAHRLDLKASLDSL</sequence>
<feature type="non-terminal residue" evidence="2">
    <location>
        <position position="1"/>
    </location>
</feature>
<feature type="non-terminal residue" evidence="2">
    <location>
        <position position="256"/>
    </location>
</feature>
<comment type="caution">
    <text evidence="2">The sequence shown here is derived from an EMBL/GenBank/DDBJ whole genome shotgun (WGS) entry which is preliminary data.</text>
</comment>
<evidence type="ECO:0000313" key="2">
    <source>
        <dbReference type="EMBL" id="CAK5278381.1"/>
    </source>
</evidence>
<keyword evidence="3" id="KW-1185">Reference proteome</keyword>